<feature type="transmembrane region" description="Helical" evidence="1">
    <location>
        <begin position="146"/>
        <end position="167"/>
    </location>
</feature>
<proteinExistence type="predicted"/>
<sequence length="563" mass="62992">MTKKLLKLYLKIAKNEFISLPEGQKIALVFASLAVIFFIGIFSFIVLGISSTLPTDFFNSLFAYALTGVLAFNILFGVPQIFKNLYGASDLAFLFTLPIRTNQLFWVKFIQSLIGLPGLLWIASCVLITVFGVSAQASFLFYPISYITILLITLIGMGVAYLLNLVLIQIIPVNRAKELMTVMTAMAGIIVYVLFQIPNLMQNNIYTDELTVLPEFPSWIPMEWGGRVLSSAIFGTIQILPLSMLILFTVLLLFLSSSLVEKGFRTGWIKMNDGLRNRKKLKSKKNKNRIHSPIVSIGVKEWRAIQRDMREWVTFLPFIFLLVFPVASILNEGKTIDFILSHPNISWMLAQAAFLFMFIFMTAGFTSSSFAREAHAIHLLRILPLSGWQITLGKLWINWLIPVCLLSTLQVIASILLNWNPLATIFGIVIIAIASLGITGIGLWLGAIGAKYDANNPQNRLIGGVSFLLIFLCFSYVIIAMIPTMLVLLPIDSLNLFTDDEFTGLFGLLFTLLKWKAAHSLLFTFIGGFVSVIFSIGIAYFFLLLTVKKINQGINIKFVDKRG</sequence>
<protein>
    <submittedName>
        <fullName evidence="2">ABC-2 type transport system permease protein</fullName>
    </submittedName>
</protein>
<accession>A0ABU0ADC6</accession>
<feature type="transmembrane region" description="Helical" evidence="1">
    <location>
        <begin position="395"/>
        <end position="419"/>
    </location>
</feature>
<feature type="transmembrane region" description="Helical" evidence="1">
    <location>
        <begin position="461"/>
        <end position="489"/>
    </location>
</feature>
<gene>
    <name evidence="2" type="ORF">J2S17_000312</name>
</gene>
<feature type="transmembrane region" description="Helical" evidence="1">
    <location>
        <begin position="425"/>
        <end position="449"/>
    </location>
</feature>
<dbReference type="InterPro" id="IPR031599">
    <property type="entry name" value="ABC_tran_2"/>
</dbReference>
<dbReference type="Pfam" id="PF16949">
    <property type="entry name" value="ABC_tran_2"/>
    <property type="match status" value="1"/>
</dbReference>
<feature type="transmembrane region" description="Helical" evidence="1">
    <location>
        <begin position="232"/>
        <end position="255"/>
    </location>
</feature>
<dbReference type="EMBL" id="JAUSUB010000001">
    <property type="protein sequence ID" value="MDQ0268443.1"/>
    <property type="molecule type" value="Genomic_DNA"/>
</dbReference>
<feature type="transmembrane region" description="Helical" evidence="1">
    <location>
        <begin position="61"/>
        <end position="82"/>
    </location>
</feature>
<dbReference type="RefSeq" id="WP_307471199.1">
    <property type="nucleotide sequence ID" value="NZ_JAUSUB010000001.1"/>
</dbReference>
<feature type="transmembrane region" description="Helical" evidence="1">
    <location>
        <begin position="350"/>
        <end position="371"/>
    </location>
</feature>
<feature type="transmembrane region" description="Helical" evidence="1">
    <location>
        <begin position="119"/>
        <end position="140"/>
    </location>
</feature>
<feature type="transmembrane region" description="Helical" evidence="1">
    <location>
        <begin position="26"/>
        <end position="49"/>
    </location>
</feature>
<feature type="transmembrane region" description="Helical" evidence="1">
    <location>
        <begin position="521"/>
        <end position="547"/>
    </location>
</feature>
<keyword evidence="1" id="KW-0472">Membrane</keyword>
<reference evidence="2 3" key="1">
    <citation type="submission" date="2023-07" db="EMBL/GenBank/DDBJ databases">
        <title>Genomic Encyclopedia of Type Strains, Phase IV (KMG-IV): sequencing the most valuable type-strain genomes for metagenomic binning, comparative biology and taxonomic classification.</title>
        <authorList>
            <person name="Goeker M."/>
        </authorList>
    </citation>
    <scope>NUCLEOTIDE SEQUENCE [LARGE SCALE GENOMIC DNA]</scope>
    <source>
        <strain evidence="2 3">DSM 23494</strain>
    </source>
</reference>
<keyword evidence="3" id="KW-1185">Reference proteome</keyword>
<evidence type="ECO:0000313" key="2">
    <source>
        <dbReference type="EMBL" id="MDQ0268443.1"/>
    </source>
</evidence>
<dbReference type="Proteomes" id="UP001238088">
    <property type="component" value="Unassembled WGS sequence"/>
</dbReference>
<keyword evidence="1" id="KW-0812">Transmembrane</keyword>
<name>A0ABU0ADC6_9BACI</name>
<evidence type="ECO:0000256" key="1">
    <source>
        <dbReference type="SAM" id="Phobius"/>
    </source>
</evidence>
<feature type="transmembrane region" description="Helical" evidence="1">
    <location>
        <begin position="312"/>
        <end position="330"/>
    </location>
</feature>
<comment type="caution">
    <text evidence="2">The sequence shown here is derived from an EMBL/GenBank/DDBJ whole genome shotgun (WGS) entry which is preliminary data.</text>
</comment>
<organism evidence="2 3">
    <name type="scientific">Cytobacillus purgationiresistens</name>
    <dbReference type="NCBI Taxonomy" id="863449"/>
    <lineage>
        <taxon>Bacteria</taxon>
        <taxon>Bacillati</taxon>
        <taxon>Bacillota</taxon>
        <taxon>Bacilli</taxon>
        <taxon>Bacillales</taxon>
        <taxon>Bacillaceae</taxon>
        <taxon>Cytobacillus</taxon>
    </lineage>
</organism>
<evidence type="ECO:0000313" key="3">
    <source>
        <dbReference type="Proteomes" id="UP001238088"/>
    </source>
</evidence>
<feature type="transmembrane region" description="Helical" evidence="1">
    <location>
        <begin position="179"/>
        <end position="197"/>
    </location>
</feature>
<keyword evidence="1" id="KW-1133">Transmembrane helix</keyword>